<dbReference type="GO" id="GO:0046872">
    <property type="term" value="F:metal ion binding"/>
    <property type="evidence" value="ECO:0007669"/>
    <property type="project" value="UniProtKB-KW"/>
</dbReference>
<dbReference type="SUPFAM" id="SSF54593">
    <property type="entry name" value="Glyoxalase/Bleomycin resistance protein/Dihydroxybiphenyl dioxygenase"/>
    <property type="match status" value="1"/>
</dbReference>
<dbReference type="Gene3D" id="3.10.180.10">
    <property type="entry name" value="2,3-Dihydroxybiphenyl 1,2-Dioxygenase, domain 1"/>
    <property type="match status" value="1"/>
</dbReference>
<keyword evidence="2" id="KW-0472">Membrane</keyword>
<organism evidence="4 5">
    <name type="scientific">Adineta ricciae</name>
    <name type="common">Rotifer</name>
    <dbReference type="NCBI Taxonomy" id="249248"/>
    <lineage>
        <taxon>Eukaryota</taxon>
        <taxon>Metazoa</taxon>
        <taxon>Spiralia</taxon>
        <taxon>Gnathifera</taxon>
        <taxon>Rotifera</taxon>
        <taxon>Eurotatoria</taxon>
        <taxon>Bdelloidea</taxon>
        <taxon>Adinetida</taxon>
        <taxon>Adinetidae</taxon>
        <taxon>Adineta</taxon>
    </lineage>
</organism>
<dbReference type="EMBL" id="CAJNOJ010000478">
    <property type="protein sequence ID" value="CAF1461606.1"/>
    <property type="molecule type" value="Genomic_DNA"/>
</dbReference>
<dbReference type="PANTHER" id="PTHR46142:SF3">
    <property type="entry name" value="F18B13.24 PROTEIN"/>
    <property type="match status" value="1"/>
</dbReference>
<dbReference type="PROSITE" id="PS51819">
    <property type="entry name" value="VOC"/>
    <property type="match status" value="1"/>
</dbReference>
<dbReference type="AlphaFoldDB" id="A0A815QD47"/>
<evidence type="ECO:0000259" key="3">
    <source>
        <dbReference type="PROSITE" id="PS51819"/>
    </source>
</evidence>
<dbReference type="Proteomes" id="UP000663852">
    <property type="component" value="Unassembled WGS sequence"/>
</dbReference>
<dbReference type="OrthoDB" id="16820at2759"/>
<reference evidence="4" key="1">
    <citation type="submission" date="2021-02" db="EMBL/GenBank/DDBJ databases">
        <authorList>
            <person name="Nowell W R."/>
        </authorList>
    </citation>
    <scope>NUCLEOTIDE SEQUENCE</scope>
</reference>
<dbReference type="InterPro" id="IPR029068">
    <property type="entry name" value="Glyas_Bleomycin-R_OHBP_Dase"/>
</dbReference>
<evidence type="ECO:0000256" key="2">
    <source>
        <dbReference type="SAM" id="Phobius"/>
    </source>
</evidence>
<evidence type="ECO:0000313" key="4">
    <source>
        <dbReference type="EMBL" id="CAF1461606.1"/>
    </source>
</evidence>
<keyword evidence="2" id="KW-1133">Transmembrane helix</keyword>
<dbReference type="GO" id="GO:0004462">
    <property type="term" value="F:lactoylglutathione lyase activity"/>
    <property type="evidence" value="ECO:0007669"/>
    <property type="project" value="InterPro"/>
</dbReference>
<evidence type="ECO:0000313" key="5">
    <source>
        <dbReference type="Proteomes" id="UP000663852"/>
    </source>
</evidence>
<sequence length="342" mass="39716">MMIIVHSVTLDFFSIFIGILIGVISFIFIFGYHCKRHSSIVERSSSLHWNPLVERRGLGNLITRLNHIAITVYDVGRSVSFYVDVLGFQQIRRPSFDRHGAWLTMGNVELHLIKGIPAIPSVDNLQVNHLAFETSNLNEVLIQLHRLKIEIRQNLSVTNAHRLISEGKPVVTQYFFKDPDGYSIELCNCDVLEEFSFDFKLEKKSMNGEERFDHKRTFFVIYCVSRWKRKVQRSLKEEMKKRICYSNEVDKTKLRNLIERRTIYGDFIQNFDEKDICDALIQSNNIVPLALRCLLAKRGEQICLRPSSFLHQGKLFHPKPFTINRLSSSTLSDLFSSNIVEC</sequence>
<feature type="domain" description="VOC" evidence="3">
    <location>
        <begin position="64"/>
        <end position="189"/>
    </location>
</feature>
<dbReference type="InterPro" id="IPR004360">
    <property type="entry name" value="Glyas_Fos-R_dOase_dom"/>
</dbReference>
<dbReference type="Pfam" id="PF00903">
    <property type="entry name" value="Glyoxalase"/>
    <property type="match status" value="1"/>
</dbReference>
<name>A0A815QD47_ADIRI</name>
<gene>
    <name evidence="4" type="ORF">EDS130_LOCUS40195</name>
</gene>
<comment type="caution">
    <text evidence="4">The sequence shown here is derived from an EMBL/GenBank/DDBJ whole genome shotgun (WGS) entry which is preliminary data.</text>
</comment>
<dbReference type="InterPro" id="IPR037523">
    <property type="entry name" value="VOC_core"/>
</dbReference>
<evidence type="ECO:0000256" key="1">
    <source>
        <dbReference type="ARBA" id="ARBA00022723"/>
    </source>
</evidence>
<proteinExistence type="predicted"/>
<protein>
    <recommendedName>
        <fullName evidence="3">VOC domain-containing protein</fullName>
    </recommendedName>
</protein>
<dbReference type="InterPro" id="IPR018146">
    <property type="entry name" value="Glyoxalase_1_CS"/>
</dbReference>
<dbReference type="PANTHER" id="PTHR46142">
    <property type="match status" value="1"/>
</dbReference>
<accession>A0A815QD47</accession>
<dbReference type="PROSITE" id="PS00934">
    <property type="entry name" value="GLYOXALASE_I_1"/>
    <property type="match status" value="1"/>
</dbReference>
<feature type="transmembrane region" description="Helical" evidence="2">
    <location>
        <begin position="12"/>
        <end position="34"/>
    </location>
</feature>
<keyword evidence="2" id="KW-0812">Transmembrane</keyword>
<keyword evidence="1" id="KW-0479">Metal-binding</keyword>